<dbReference type="AlphaFoldDB" id="A0A0N0GP25"/>
<dbReference type="PANTHER" id="PTHR30390">
    <property type="entry name" value="SEDOHEPTULOSE 7-PHOSPHATE ISOMERASE / DNAA INITIATOR-ASSOCIATING FACTOR FOR REPLICATION INITIATION"/>
    <property type="match status" value="1"/>
</dbReference>
<name>A0A0N0GP25_9NEIS</name>
<evidence type="ECO:0000256" key="6">
    <source>
        <dbReference type="ARBA" id="ARBA00022723"/>
    </source>
</evidence>
<dbReference type="PROSITE" id="PS51464">
    <property type="entry name" value="SIS"/>
    <property type="match status" value="1"/>
</dbReference>
<dbReference type="CDD" id="cd05006">
    <property type="entry name" value="SIS_GmhA"/>
    <property type="match status" value="1"/>
</dbReference>
<dbReference type="GO" id="GO:0005737">
    <property type="term" value="C:cytoplasm"/>
    <property type="evidence" value="ECO:0007669"/>
    <property type="project" value="UniProtKB-SubCell"/>
</dbReference>
<evidence type="ECO:0000256" key="7">
    <source>
        <dbReference type="ARBA" id="ARBA00022833"/>
    </source>
</evidence>
<dbReference type="EMBL" id="LAQT01000007">
    <property type="protein sequence ID" value="KPC53395.1"/>
    <property type="molecule type" value="Genomic_DNA"/>
</dbReference>
<dbReference type="InterPro" id="IPR035461">
    <property type="entry name" value="GmhA/DiaA"/>
</dbReference>
<evidence type="ECO:0000259" key="11">
    <source>
        <dbReference type="PROSITE" id="PS51464"/>
    </source>
</evidence>
<evidence type="ECO:0000256" key="5">
    <source>
        <dbReference type="ARBA" id="ARBA00022490"/>
    </source>
</evidence>
<comment type="pathway">
    <text evidence="10">Carbohydrate biosynthesis; D-glycero-D-manno-heptose 7-phosphate biosynthesis; D-glycero-alpha-D-manno-heptose 7-phosphate and D-glycero-beta-D-manno-heptose 7-phosphate from sedoheptulose 7-phosphate: step 1/1.</text>
</comment>
<keyword evidence="13" id="KW-1185">Reference proteome</keyword>
<proteinExistence type="inferred from homology"/>
<feature type="domain" description="SIS" evidence="11">
    <location>
        <begin position="37"/>
        <end position="196"/>
    </location>
</feature>
<dbReference type="PATRIC" id="fig|857265.3.peg.2039"/>
<evidence type="ECO:0000313" key="12">
    <source>
        <dbReference type="EMBL" id="KPC53395.1"/>
    </source>
</evidence>
<accession>A0A0N0GP25</accession>
<feature type="binding site" evidence="10">
    <location>
        <position position="65"/>
    </location>
    <ligand>
        <name>substrate</name>
    </ligand>
</feature>
<feature type="binding site" evidence="10">
    <location>
        <position position="124"/>
    </location>
    <ligand>
        <name>substrate</name>
    </ligand>
</feature>
<keyword evidence="6 10" id="KW-0479">Metal-binding</keyword>
<dbReference type="Proteomes" id="UP000037939">
    <property type="component" value="Unassembled WGS sequence"/>
</dbReference>
<dbReference type="STRING" id="857265.WG78_09905"/>
<dbReference type="PANTHER" id="PTHR30390:SF7">
    <property type="entry name" value="PHOSPHOHEPTOSE ISOMERASE"/>
    <property type="match status" value="1"/>
</dbReference>
<dbReference type="InterPro" id="IPR046348">
    <property type="entry name" value="SIS_dom_sf"/>
</dbReference>
<gene>
    <name evidence="12" type="primary">gmhA_1</name>
    <name evidence="10" type="synonym">gmhA</name>
    <name evidence="12" type="ORF">WG78_09905</name>
</gene>
<reference evidence="12 13" key="1">
    <citation type="submission" date="2015-07" db="EMBL/GenBank/DDBJ databases">
        <title>Draft genome sequence of the Amantichitinum ursilacus IGB-41, a new chitin-degrading bacterium.</title>
        <authorList>
            <person name="Kirstahler P."/>
            <person name="Guenther M."/>
            <person name="Grumaz C."/>
            <person name="Rupp S."/>
            <person name="Zibek S."/>
            <person name="Sohn K."/>
        </authorList>
    </citation>
    <scope>NUCLEOTIDE SEQUENCE [LARGE SCALE GENOMIC DNA]</scope>
    <source>
        <strain evidence="12 13">IGB-41</strain>
    </source>
</reference>
<dbReference type="InterPro" id="IPR050099">
    <property type="entry name" value="SIS_GmhA/DiaA_subfam"/>
</dbReference>
<dbReference type="NCBIfam" id="NF001628">
    <property type="entry name" value="PRK00414.1"/>
    <property type="match status" value="1"/>
</dbReference>
<keyword evidence="5 10" id="KW-0963">Cytoplasm</keyword>
<feature type="binding site" evidence="10">
    <location>
        <position position="172"/>
    </location>
    <ligand>
        <name>Zn(2+)</name>
        <dbReference type="ChEBI" id="CHEBI:29105"/>
    </ligand>
</feature>
<protein>
    <recommendedName>
        <fullName evidence="10">Phosphoheptose isomerase</fullName>
        <ecNumber evidence="10">5.3.1.28</ecNumber>
    </recommendedName>
    <alternativeName>
        <fullName evidence="10">Sedoheptulose 7-phosphate isomerase</fullName>
    </alternativeName>
</protein>
<evidence type="ECO:0000256" key="4">
    <source>
        <dbReference type="ARBA" id="ARBA00009894"/>
    </source>
</evidence>
<comment type="subunit">
    <text evidence="10">Homotetramer.</text>
</comment>
<feature type="binding site" evidence="10">
    <location>
        <begin position="93"/>
        <end position="94"/>
    </location>
    <ligand>
        <name>substrate</name>
    </ligand>
</feature>
<dbReference type="GO" id="GO:2001061">
    <property type="term" value="P:D-glycero-D-manno-heptose 7-phosphate biosynthetic process"/>
    <property type="evidence" value="ECO:0007669"/>
    <property type="project" value="UniProtKB-UniPathway"/>
</dbReference>
<dbReference type="SUPFAM" id="SSF53697">
    <property type="entry name" value="SIS domain"/>
    <property type="match status" value="1"/>
</dbReference>
<dbReference type="Pfam" id="PF13580">
    <property type="entry name" value="SIS_2"/>
    <property type="match status" value="1"/>
</dbReference>
<dbReference type="GO" id="GO:0008968">
    <property type="term" value="F:D-sedoheptulose 7-phosphate isomerase activity"/>
    <property type="evidence" value="ECO:0007669"/>
    <property type="project" value="UniProtKB-UniRule"/>
</dbReference>
<feature type="binding site" evidence="10">
    <location>
        <position position="61"/>
    </location>
    <ligand>
        <name>Zn(2+)</name>
        <dbReference type="ChEBI" id="CHEBI:29105"/>
    </ligand>
</feature>
<comment type="miscellaneous">
    <text evidence="10">The reaction produces a racemic mixture of D-glycero-alpha-D-manno-heptose 7-phosphate and D-glycero-beta-D-manno-heptose 7-phosphate.</text>
</comment>
<dbReference type="GO" id="GO:0008270">
    <property type="term" value="F:zinc ion binding"/>
    <property type="evidence" value="ECO:0007669"/>
    <property type="project" value="UniProtKB-UniRule"/>
</dbReference>
<feature type="binding site" evidence="10">
    <location>
        <begin position="119"/>
        <end position="121"/>
    </location>
    <ligand>
        <name>substrate</name>
    </ligand>
</feature>
<sequence>MSVQRVQAHFEEAAQVLAKVLADHALLSSIDAAADLLADAFRSGHKALSCGNGGSHCDAMHFAEELSGRYRGDRPALPAMAVSDPSHITCVANDYGFNEIFARAVAAFGQPGDVLVGITTSGNSANVIRAVEEARKRNMRVILLMGKDGGKLKDAADVEIIVPHFGYADRTQEIHIKIIHTLIDLIERGLGYVDEKE</sequence>
<dbReference type="UniPathway" id="UPA00041">
    <property type="reaction ID" value="UER00436"/>
</dbReference>
<comment type="catalytic activity">
    <reaction evidence="1 10">
        <text>2 D-sedoheptulose 7-phosphate = D-glycero-alpha-D-manno-heptose 7-phosphate + D-glycero-beta-D-manno-heptose 7-phosphate</text>
        <dbReference type="Rhea" id="RHEA:27489"/>
        <dbReference type="ChEBI" id="CHEBI:57483"/>
        <dbReference type="ChEBI" id="CHEBI:60203"/>
        <dbReference type="ChEBI" id="CHEBI:60204"/>
        <dbReference type="EC" id="5.3.1.28"/>
    </reaction>
</comment>
<feature type="binding site" evidence="10">
    <location>
        <position position="180"/>
    </location>
    <ligand>
        <name>Zn(2+)</name>
        <dbReference type="ChEBI" id="CHEBI:29105"/>
    </ligand>
</feature>
<evidence type="ECO:0000256" key="1">
    <source>
        <dbReference type="ARBA" id="ARBA00000348"/>
    </source>
</evidence>
<comment type="cofactor">
    <cofactor evidence="10">
        <name>Zn(2+)</name>
        <dbReference type="ChEBI" id="CHEBI:29105"/>
    </cofactor>
    <text evidence="10">Binds 1 zinc ion per subunit.</text>
</comment>
<dbReference type="Gene3D" id="3.40.50.10490">
    <property type="entry name" value="Glucose-6-phosphate isomerase like protein, domain 1"/>
    <property type="match status" value="1"/>
</dbReference>
<dbReference type="OrthoDB" id="9810929at2"/>
<dbReference type="InterPro" id="IPR001347">
    <property type="entry name" value="SIS_dom"/>
</dbReference>
<dbReference type="HAMAP" id="MF_00067">
    <property type="entry name" value="GmhA"/>
    <property type="match status" value="1"/>
</dbReference>
<dbReference type="NCBIfam" id="TIGR00441">
    <property type="entry name" value="gmhA"/>
    <property type="match status" value="1"/>
</dbReference>
<dbReference type="InterPro" id="IPR004515">
    <property type="entry name" value="Phosphoheptose_Isoase"/>
</dbReference>
<feature type="binding site" evidence="10">
    <location>
        <position position="172"/>
    </location>
    <ligand>
        <name>substrate</name>
    </ligand>
</feature>
<dbReference type="RefSeq" id="WP_053937629.1">
    <property type="nucleotide sequence ID" value="NZ_LAQT01000007.1"/>
</dbReference>
<comment type="caution">
    <text evidence="12">The sequence shown here is derived from an EMBL/GenBank/DDBJ whole genome shotgun (WGS) entry which is preliminary data.</text>
</comment>
<evidence type="ECO:0000256" key="8">
    <source>
        <dbReference type="ARBA" id="ARBA00023235"/>
    </source>
</evidence>
<feature type="binding site" evidence="10">
    <location>
        <position position="65"/>
    </location>
    <ligand>
        <name>Zn(2+)</name>
        <dbReference type="ChEBI" id="CHEBI:29105"/>
    </ligand>
</feature>
<dbReference type="GO" id="GO:0005975">
    <property type="term" value="P:carbohydrate metabolic process"/>
    <property type="evidence" value="ECO:0007669"/>
    <property type="project" value="UniProtKB-UniRule"/>
</dbReference>
<comment type="similarity">
    <text evidence="4 10">Belongs to the SIS family. GmhA subfamily.</text>
</comment>
<keyword evidence="7 10" id="KW-0862">Zinc</keyword>
<evidence type="ECO:0000256" key="10">
    <source>
        <dbReference type="HAMAP-Rule" id="MF_00067"/>
    </source>
</evidence>
<organism evidence="12 13">
    <name type="scientific">Amantichitinum ursilacus</name>
    <dbReference type="NCBI Taxonomy" id="857265"/>
    <lineage>
        <taxon>Bacteria</taxon>
        <taxon>Pseudomonadati</taxon>
        <taxon>Pseudomonadota</taxon>
        <taxon>Betaproteobacteria</taxon>
        <taxon>Neisseriales</taxon>
        <taxon>Chitinibacteraceae</taxon>
        <taxon>Amantichitinum</taxon>
    </lineage>
</organism>
<feature type="binding site" evidence="10">
    <location>
        <begin position="52"/>
        <end position="54"/>
    </location>
    <ligand>
        <name>substrate</name>
    </ligand>
</feature>
<dbReference type="GO" id="GO:0097367">
    <property type="term" value="F:carbohydrate derivative binding"/>
    <property type="evidence" value="ECO:0007669"/>
    <property type="project" value="InterPro"/>
</dbReference>
<keyword evidence="9 10" id="KW-0119">Carbohydrate metabolism</keyword>
<keyword evidence="8 10" id="KW-0413">Isomerase</keyword>
<comment type="function">
    <text evidence="2 10">Catalyzes the isomerization of sedoheptulose 7-phosphate in D-glycero-D-manno-heptose 7-phosphate.</text>
</comment>
<evidence type="ECO:0000256" key="2">
    <source>
        <dbReference type="ARBA" id="ARBA00003172"/>
    </source>
</evidence>
<evidence type="ECO:0000256" key="9">
    <source>
        <dbReference type="ARBA" id="ARBA00023277"/>
    </source>
</evidence>
<dbReference type="EC" id="5.3.1.28" evidence="10"/>
<evidence type="ECO:0000313" key="13">
    <source>
        <dbReference type="Proteomes" id="UP000037939"/>
    </source>
</evidence>
<comment type="subcellular location">
    <subcellularLocation>
        <location evidence="3 10">Cytoplasm</location>
    </subcellularLocation>
</comment>
<evidence type="ECO:0000256" key="3">
    <source>
        <dbReference type="ARBA" id="ARBA00004496"/>
    </source>
</evidence>